<evidence type="ECO:0000313" key="3">
    <source>
        <dbReference type="Proteomes" id="UP000029223"/>
    </source>
</evidence>
<reference evidence="3" key="1">
    <citation type="submission" date="2014-09" db="EMBL/GenBank/DDBJ databases">
        <title>Vibrio variabilis JCM 19239. (C206) whole genome shotgun sequence.</title>
        <authorList>
            <person name="Sawabe T."/>
            <person name="Meirelles P."/>
            <person name="Nakanishi M."/>
            <person name="Sayaka M."/>
            <person name="Hattori M."/>
            <person name="Ohkuma M."/>
        </authorList>
    </citation>
    <scope>NUCLEOTIDE SEQUENCE [LARGE SCALE GENOMIC DNA]</scope>
    <source>
        <strain evidence="3">JCM 19239</strain>
    </source>
</reference>
<feature type="domain" description="DUF4397" evidence="1">
    <location>
        <begin position="32"/>
        <end position="158"/>
    </location>
</feature>
<dbReference type="InterPro" id="IPR025510">
    <property type="entry name" value="DUF4397"/>
</dbReference>
<dbReference type="EMBL" id="BBMS01000011">
    <property type="protein sequence ID" value="GAL25588.1"/>
    <property type="molecule type" value="Genomic_DNA"/>
</dbReference>
<sequence>MNIIRTSVIAAAAITIVGCGSDSDHPSNPTTQLRVTHAIPDAPKVDVKANGAIVSGLAGVDYRQGSGLITLDAGTYDFSVDAITAGDGRLEVLSLPGVSLAPDMQYDVIAIETVDTSGASPTINYQLLSRSGTAPGSNEIRVDVYHASNAVTDNVDIYLTTASDITSEDPDISGLGQFVDAPGLPATLPAGDVRIRVTPAGTKTVAFDSGVTPLSLPGGQTCSSRQSITQVAVPYPY</sequence>
<accession>A0ABQ0J9Y9</accession>
<protein>
    <recommendedName>
        <fullName evidence="1">DUF4397 domain-containing protein</fullName>
    </recommendedName>
</protein>
<gene>
    <name evidence="2" type="ORF">JCM19239_529</name>
</gene>
<dbReference type="PROSITE" id="PS51257">
    <property type="entry name" value="PROKAR_LIPOPROTEIN"/>
    <property type="match status" value="1"/>
</dbReference>
<evidence type="ECO:0000259" key="1">
    <source>
        <dbReference type="Pfam" id="PF14344"/>
    </source>
</evidence>
<dbReference type="Proteomes" id="UP000029223">
    <property type="component" value="Unassembled WGS sequence"/>
</dbReference>
<name>A0ABQ0J9Y9_9VIBR</name>
<dbReference type="Pfam" id="PF14344">
    <property type="entry name" value="DUF4397"/>
    <property type="match status" value="1"/>
</dbReference>
<keyword evidence="3" id="KW-1185">Reference proteome</keyword>
<comment type="caution">
    <text evidence="2">The sequence shown here is derived from an EMBL/GenBank/DDBJ whole genome shotgun (WGS) entry which is preliminary data.</text>
</comment>
<evidence type="ECO:0000313" key="2">
    <source>
        <dbReference type="EMBL" id="GAL25588.1"/>
    </source>
</evidence>
<proteinExistence type="predicted"/>
<reference evidence="3" key="2">
    <citation type="submission" date="2014-09" db="EMBL/GenBank/DDBJ databases">
        <authorList>
            <consortium name="NBRP consortium"/>
            <person name="Sawabe T."/>
            <person name="Meirelles P."/>
            <person name="Nakanishi M."/>
            <person name="Sayaka M."/>
            <person name="Hattori M."/>
            <person name="Ohkuma M."/>
        </authorList>
    </citation>
    <scope>NUCLEOTIDE SEQUENCE [LARGE SCALE GENOMIC DNA]</scope>
    <source>
        <strain evidence="3">JCM 19239</strain>
    </source>
</reference>
<organism evidence="2 3">
    <name type="scientific">Vibrio variabilis</name>
    <dbReference type="NCBI Taxonomy" id="990271"/>
    <lineage>
        <taxon>Bacteria</taxon>
        <taxon>Pseudomonadati</taxon>
        <taxon>Pseudomonadota</taxon>
        <taxon>Gammaproteobacteria</taxon>
        <taxon>Vibrionales</taxon>
        <taxon>Vibrionaceae</taxon>
        <taxon>Vibrio</taxon>
    </lineage>
</organism>